<name>A0A2G8KK79_STIJA</name>
<dbReference type="Gene3D" id="2.60.40.10">
    <property type="entry name" value="Immunoglobulins"/>
    <property type="match status" value="1"/>
</dbReference>
<dbReference type="PANTHER" id="PTHR26391:SF18">
    <property type="entry name" value="PROTEIN KINASE RECEPTOR TIE-1, PUTATIVE-RELATED"/>
    <property type="match status" value="1"/>
</dbReference>
<proteinExistence type="predicted"/>
<dbReference type="InterPro" id="IPR000742">
    <property type="entry name" value="EGF"/>
</dbReference>
<dbReference type="CDD" id="cd00054">
    <property type="entry name" value="EGF_CA"/>
    <property type="match status" value="1"/>
</dbReference>
<feature type="domain" description="EGF-like" evidence="2">
    <location>
        <begin position="73"/>
        <end position="109"/>
    </location>
</feature>
<keyword evidence="1" id="KW-1015">Disulfide bond</keyword>
<dbReference type="Proteomes" id="UP000230750">
    <property type="component" value="Unassembled WGS sequence"/>
</dbReference>
<dbReference type="PROSITE" id="PS00022">
    <property type="entry name" value="EGF_1"/>
    <property type="match status" value="2"/>
</dbReference>
<keyword evidence="4" id="KW-1185">Reference proteome</keyword>
<dbReference type="PANTHER" id="PTHR26391">
    <property type="entry name" value="INACTIVE TYROSINE-PROTEIN KINASE 7"/>
    <property type="match status" value="1"/>
</dbReference>
<feature type="disulfide bond" evidence="1">
    <location>
        <begin position="99"/>
        <end position="108"/>
    </location>
</feature>
<reference evidence="3 4" key="1">
    <citation type="journal article" date="2017" name="PLoS Biol.">
        <title>The sea cucumber genome provides insights into morphological evolution and visceral regeneration.</title>
        <authorList>
            <person name="Zhang X."/>
            <person name="Sun L."/>
            <person name="Yuan J."/>
            <person name="Sun Y."/>
            <person name="Gao Y."/>
            <person name="Zhang L."/>
            <person name="Li S."/>
            <person name="Dai H."/>
            <person name="Hamel J.F."/>
            <person name="Liu C."/>
            <person name="Yu Y."/>
            <person name="Liu S."/>
            <person name="Lin W."/>
            <person name="Guo K."/>
            <person name="Jin S."/>
            <person name="Xu P."/>
            <person name="Storey K.B."/>
            <person name="Huan P."/>
            <person name="Zhang T."/>
            <person name="Zhou Y."/>
            <person name="Zhang J."/>
            <person name="Lin C."/>
            <person name="Li X."/>
            <person name="Xing L."/>
            <person name="Huo D."/>
            <person name="Sun M."/>
            <person name="Wang L."/>
            <person name="Mercier A."/>
            <person name="Li F."/>
            <person name="Yang H."/>
            <person name="Xiang J."/>
        </authorList>
    </citation>
    <scope>NUCLEOTIDE SEQUENCE [LARGE SCALE GENOMIC DNA]</scope>
    <source>
        <strain evidence="3">Shaxun</strain>
        <tissue evidence="3">Muscle</tissue>
    </source>
</reference>
<dbReference type="EMBL" id="MRZV01000523">
    <property type="protein sequence ID" value="PIK48414.1"/>
    <property type="molecule type" value="Genomic_DNA"/>
</dbReference>
<comment type="caution">
    <text evidence="3">The sequence shown here is derived from an EMBL/GenBank/DDBJ whole genome shotgun (WGS) entry which is preliminary data.</text>
</comment>
<dbReference type="InterPro" id="IPR013783">
    <property type="entry name" value="Ig-like_fold"/>
</dbReference>
<dbReference type="OrthoDB" id="6421748at2759"/>
<evidence type="ECO:0000256" key="1">
    <source>
        <dbReference type="PROSITE-ProRule" id="PRU00076"/>
    </source>
</evidence>
<accession>A0A2G8KK79</accession>
<dbReference type="FunFam" id="2.170.300.10:FF:000003">
    <property type="entry name" value="tyrosine-protein kinase receptor Tie-1 isoform X1"/>
    <property type="match status" value="1"/>
</dbReference>
<protein>
    <submittedName>
        <fullName evidence="3">Putative fibropellin-1-like</fullName>
    </submittedName>
</protein>
<evidence type="ECO:0000259" key="2">
    <source>
        <dbReference type="PROSITE" id="PS50026"/>
    </source>
</evidence>
<dbReference type="STRING" id="307972.A0A2G8KK79"/>
<keyword evidence="1" id="KW-0245">EGF-like domain</keyword>
<evidence type="ECO:0000313" key="3">
    <source>
        <dbReference type="EMBL" id="PIK48414.1"/>
    </source>
</evidence>
<evidence type="ECO:0000313" key="4">
    <source>
        <dbReference type="Proteomes" id="UP000230750"/>
    </source>
</evidence>
<dbReference type="SMART" id="SM00181">
    <property type="entry name" value="EGF"/>
    <property type="match status" value="2"/>
</dbReference>
<sequence>MLASDSNSTQQVRWRYSWGSVTRELSEWEGNTTPVIEKVNTSDAGVYEAYTTSSTDSGYVRLIVRGCRYNLWGSPSCQWTCPVCYNGGICDDVSGGCVCPPGFTGGQCEQACPSGYIGRRCGISCATVIGVADCRGVEICLPHPFGCSCAPGFTGLDCQTVCDQGAYGAGCTEVCHCQSMSQCDSKTGLCSESGCERSWKGPMCQAKIFDVVGYGRPAAFQIGASFTVEGLTTLDMDTSVKLLIGRELDTGTGKTGSGMSHENANLTTMPSTSGLPAGTLQFTANGGHNSRLTLETMSSNYSHLGVYYRVRLVSGGFIVTLLVQSAITKVSVTRRPDSVYVNQVTMEMIARRIRVPSQISGSTVLCANCRSSFYNAVRGALPRHAMDIMKGLVVNVSKGGFSRFEIFCIHVIISGLVNSQACRDGYYGSLCTTSVTVLIALTCQQNDGSWRCDMARTSLPKRFRLMLVFAINRYSIAIYNNDDIMVSFFFFKALPALSDAPSVTVVEEGIQVSWNLWRPGYDYGTGPVDSYRVNFGLTNISTEQQREPRGHHQ</sequence>
<gene>
    <name evidence="3" type="ORF">BSL78_14715</name>
</gene>
<organism evidence="3 4">
    <name type="scientific">Stichopus japonicus</name>
    <name type="common">Sea cucumber</name>
    <dbReference type="NCBI Taxonomy" id="307972"/>
    <lineage>
        <taxon>Eukaryota</taxon>
        <taxon>Metazoa</taxon>
        <taxon>Echinodermata</taxon>
        <taxon>Eleutherozoa</taxon>
        <taxon>Echinozoa</taxon>
        <taxon>Holothuroidea</taxon>
        <taxon>Aspidochirotacea</taxon>
        <taxon>Aspidochirotida</taxon>
        <taxon>Stichopodidae</taxon>
        <taxon>Apostichopus</taxon>
    </lineage>
</organism>
<dbReference type="PROSITE" id="PS50026">
    <property type="entry name" value="EGF_3"/>
    <property type="match status" value="1"/>
</dbReference>
<dbReference type="Gene3D" id="2.170.300.10">
    <property type="entry name" value="Tie2 ligand-binding domain superfamily"/>
    <property type="match status" value="1"/>
</dbReference>
<dbReference type="AlphaFoldDB" id="A0A2G8KK79"/>
<comment type="caution">
    <text evidence="1">Lacks conserved residue(s) required for the propagation of feature annotation.</text>
</comment>